<evidence type="ECO:0000256" key="1">
    <source>
        <dbReference type="ARBA" id="ARBA00004173"/>
    </source>
</evidence>
<feature type="region of interest" description="Disordered" evidence="6">
    <location>
        <begin position="42"/>
        <end position="79"/>
    </location>
</feature>
<evidence type="ECO:0000256" key="6">
    <source>
        <dbReference type="SAM" id="MobiDB-lite"/>
    </source>
</evidence>
<comment type="subcellular location">
    <subcellularLocation>
        <location evidence="1">Mitochondrion</location>
    </subcellularLocation>
</comment>
<evidence type="ECO:0000256" key="5">
    <source>
        <dbReference type="ARBA" id="ARBA00023128"/>
    </source>
</evidence>
<keyword evidence="4" id="KW-0809">Transit peptide</keyword>
<dbReference type="OrthoDB" id="3996489at2759"/>
<gene>
    <name evidence="7" type="primary">AIM23</name>
    <name evidence="7" type="ORF">ATY40_BA7504731</name>
</gene>
<proteinExistence type="inferred from homology"/>
<evidence type="ECO:0000256" key="4">
    <source>
        <dbReference type="ARBA" id="ARBA00022946"/>
    </source>
</evidence>
<name>A0A1B2JHX7_PICPA</name>
<accession>A0A1B2JHX7</accession>
<feature type="compositionally biased region" description="Basic and acidic residues" evidence="6">
    <location>
        <begin position="67"/>
        <end position="79"/>
    </location>
</feature>
<feature type="region of interest" description="Disordered" evidence="6">
    <location>
        <begin position="299"/>
        <end position="333"/>
    </location>
</feature>
<reference evidence="7 8" key="1">
    <citation type="submission" date="2016-02" db="EMBL/GenBank/DDBJ databases">
        <title>Comparative genomic and transcriptomic foundation for Pichia pastoris.</title>
        <authorList>
            <person name="Love K.R."/>
            <person name="Shah K.A."/>
            <person name="Whittaker C.A."/>
            <person name="Wu J."/>
            <person name="Bartlett M.C."/>
            <person name="Ma D."/>
            <person name="Leeson R.L."/>
            <person name="Priest M."/>
            <person name="Young S.K."/>
            <person name="Love J.C."/>
        </authorList>
    </citation>
    <scope>NUCLEOTIDE SEQUENCE [LARGE SCALE GENOMIC DNA]</scope>
    <source>
        <strain evidence="7 8">ATCC 28485</strain>
    </source>
</reference>
<evidence type="ECO:0000313" key="7">
    <source>
        <dbReference type="EMBL" id="ANZ77650.1"/>
    </source>
</evidence>
<evidence type="ECO:0000256" key="2">
    <source>
        <dbReference type="ARBA" id="ARBA00008476"/>
    </source>
</evidence>
<dbReference type="AlphaFoldDB" id="A0A1B2JHX7"/>
<keyword evidence="5" id="KW-0496">Mitochondrion</keyword>
<sequence>MFRQIPKLSVIRTSCFVNGCFYSSKSSNATYIASLLAEYDKTANRSKKPRSKSRNDPKPNIKGAKAKKPDRYVNQTGKERDREALKVVLDEVQSKYRSNNAIVILPTGNLEESQLSKVSLTLNLDEHGLQVVGEKRDSKGRSVPLVKVVDRQTAIKNYSDYLHQQVTRKFSSSFRKAINTSNVANKDPWKVIKVSWNISLQDLASQKCNEIEQMLNRGQNVYILIGSKGVINKSIDNPEDLFNDQHKREVSLDDIEALRRQKIVDTLNSMLETLPTSSISTDGSISDKIIYKIKAQPKKDDKDEKKKLKELKKQERQEKIRLRTEKKRAESKA</sequence>
<evidence type="ECO:0000313" key="8">
    <source>
        <dbReference type="Proteomes" id="UP000094565"/>
    </source>
</evidence>
<organism evidence="7 8">
    <name type="scientific">Komagataella pastoris</name>
    <name type="common">Yeast</name>
    <name type="synonym">Pichia pastoris</name>
    <dbReference type="NCBI Taxonomy" id="4922"/>
    <lineage>
        <taxon>Eukaryota</taxon>
        <taxon>Fungi</taxon>
        <taxon>Dikarya</taxon>
        <taxon>Ascomycota</taxon>
        <taxon>Saccharomycotina</taxon>
        <taxon>Pichiomycetes</taxon>
        <taxon>Pichiales</taxon>
        <taxon>Pichiaceae</taxon>
        <taxon>Komagataella</taxon>
    </lineage>
</organism>
<protein>
    <recommendedName>
        <fullName evidence="3">Altered inheritance of mitochondria protein 23, mitochondrial</fullName>
    </recommendedName>
</protein>
<dbReference type="GO" id="GO:0005739">
    <property type="term" value="C:mitochondrion"/>
    <property type="evidence" value="ECO:0007669"/>
    <property type="project" value="UniProtKB-SubCell"/>
</dbReference>
<dbReference type="EMBL" id="CP014587">
    <property type="protein sequence ID" value="ANZ77650.1"/>
    <property type="molecule type" value="Genomic_DNA"/>
</dbReference>
<dbReference type="InterPro" id="IPR029427">
    <property type="entry name" value="AIM23"/>
</dbReference>
<comment type="similarity">
    <text evidence="2">Belongs to the AIM23 family.</text>
</comment>
<keyword evidence="8" id="KW-1185">Reference proteome</keyword>
<dbReference type="Proteomes" id="UP000094565">
    <property type="component" value="Chromosome 4"/>
</dbReference>
<dbReference type="Pfam" id="PF14877">
    <property type="entry name" value="mIF3"/>
    <property type="match status" value="1"/>
</dbReference>
<evidence type="ECO:0000256" key="3">
    <source>
        <dbReference type="ARBA" id="ARBA00013994"/>
    </source>
</evidence>